<evidence type="ECO:0000313" key="5">
    <source>
        <dbReference type="EMBL" id="EPC20984.1"/>
    </source>
</evidence>
<comment type="similarity">
    <text evidence="1">Belongs to the BlaI transcriptional regulatory family.</text>
</comment>
<proteinExistence type="inferred from homology"/>
<dbReference type="InterPro" id="IPR036390">
    <property type="entry name" value="WH_DNA-bd_sf"/>
</dbReference>
<evidence type="ECO:0000313" key="6">
    <source>
        <dbReference type="Proteomes" id="UP000014281"/>
    </source>
</evidence>
<comment type="caution">
    <text evidence="5">The sequence shown here is derived from an EMBL/GenBank/DDBJ whole genome shotgun (WGS) entry which is preliminary data.</text>
</comment>
<gene>
    <name evidence="5" type="ORF">Lpp122_0600</name>
</gene>
<reference evidence="5 6" key="1">
    <citation type="journal article" date="2013" name="PLoS ONE">
        <title>Lactobacillus paracasei comparative genomics: towards species pan-genome definition and exploitation of diversity.</title>
        <authorList>
            <person name="Smokvina T."/>
            <person name="Wels M."/>
            <person name="Polka J."/>
            <person name="Chervaux C."/>
            <person name="Brisse S."/>
            <person name="Boekhorst J."/>
            <person name="van Hylckama Vlieg J.E."/>
            <person name="Siezen R.J."/>
        </authorList>
    </citation>
    <scope>NUCLEOTIDE SEQUENCE [LARGE SCALE GENOMIC DNA]</scope>
    <source>
        <strain evidence="5 6">Lpp122</strain>
    </source>
</reference>
<keyword evidence="2" id="KW-0805">Transcription regulation</keyword>
<dbReference type="Proteomes" id="UP000014281">
    <property type="component" value="Unassembled WGS sequence"/>
</dbReference>
<evidence type="ECO:0000256" key="4">
    <source>
        <dbReference type="ARBA" id="ARBA00023163"/>
    </source>
</evidence>
<dbReference type="GO" id="GO:0003677">
    <property type="term" value="F:DNA binding"/>
    <property type="evidence" value="ECO:0007669"/>
    <property type="project" value="UniProtKB-KW"/>
</dbReference>
<dbReference type="Pfam" id="PF03965">
    <property type="entry name" value="Penicillinase_R"/>
    <property type="match status" value="1"/>
</dbReference>
<dbReference type="EMBL" id="ANKW01000005">
    <property type="protein sequence ID" value="EPC20984.1"/>
    <property type="molecule type" value="Genomic_DNA"/>
</dbReference>
<evidence type="ECO:0000256" key="1">
    <source>
        <dbReference type="ARBA" id="ARBA00011046"/>
    </source>
</evidence>
<evidence type="ECO:0000256" key="3">
    <source>
        <dbReference type="ARBA" id="ARBA00023125"/>
    </source>
</evidence>
<dbReference type="Gene3D" id="1.10.10.10">
    <property type="entry name" value="Winged helix-like DNA-binding domain superfamily/Winged helix DNA-binding domain"/>
    <property type="match status" value="1"/>
</dbReference>
<evidence type="ECO:0000256" key="2">
    <source>
        <dbReference type="ARBA" id="ARBA00023015"/>
    </source>
</evidence>
<organism evidence="5 6">
    <name type="scientific">Lacticaseibacillus paracasei subsp. paracasei Lpp122</name>
    <dbReference type="NCBI Taxonomy" id="1256218"/>
    <lineage>
        <taxon>Bacteria</taxon>
        <taxon>Bacillati</taxon>
        <taxon>Bacillota</taxon>
        <taxon>Bacilli</taxon>
        <taxon>Lactobacillales</taxon>
        <taxon>Lactobacillaceae</taxon>
        <taxon>Lacticaseibacillus</taxon>
    </lineage>
</organism>
<keyword evidence="4" id="KW-0804">Transcription</keyword>
<dbReference type="InterPro" id="IPR036388">
    <property type="entry name" value="WH-like_DNA-bd_sf"/>
</dbReference>
<dbReference type="SUPFAM" id="SSF46785">
    <property type="entry name" value="Winged helix' DNA-binding domain"/>
    <property type="match status" value="1"/>
</dbReference>
<name>A0A8E0I693_LACPA</name>
<dbReference type="RefSeq" id="WP_016383459.1">
    <property type="nucleotide sequence ID" value="NZ_ANKW01000005.1"/>
</dbReference>
<dbReference type="GO" id="GO:0045892">
    <property type="term" value="P:negative regulation of DNA-templated transcription"/>
    <property type="evidence" value="ECO:0007669"/>
    <property type="project" value="InterPro"/>
</dbReference>
<accession>A0A8E0I693</accession>
<dbReference type="InterPro" id="IPR014071">
    <property type="entry name" value="Cu_transp_CopY/TcrY"/>
</dbReference>
<keyword evidence="3" id="KW-0238">DNA-binding</keyword>
<dbReference type="NCBIfam" id="TIGR02698">
    <property type="entry name" value="CopY_TcrY"/>
    <property type="match status" value="1"/>
</dbReference>
<dbReference type="InterPro" id="IPR005650">
    <property type="entry name" value="BlaI_family"/>
</dbReference>
<protein>
    <submittedName>
        <fullName evidence="5">Negative transcriptional regulator-copper transport operon</fullName>
    </submittedName>
</protein>
<dbReference type="AlphaFoldDB" id="A0A8E0I693"/>
<sequence>MEIPEMSRAEWEVMRVIWTEGGADTNDIIEVLRAKQNWSDSTTKTLLRRLVGKQALTTVKVGRQFHYSPLIKEQETMQQNANEFFDRMCEMKQGSVLVDLLKNLNLSKPDIETMQAVLADRHDNAPDMVACNCLMDDCECAMEVAK</sequence>
<dbReference type="PIRSF" id="PIRSF019455">
    <property type="entry name" value="CopR_AtkY"/>
    <property type="match status" value="1"/>
</dbReference>